<dbReference type="GO" id="GO:0004375">
    <property type="term" value="F:glycine dehydrogenase (decarboxylating) activity"/>
    <property type="evidence" value="ECO:0007669"/>
    <property type="project" value="UniProtKB-EC"/>
</dbReference>
<evidence type="ECO:0000256" key="8">
    <source>
        <dbReference type="HAMAP-Rule" id="MF_00711"/>
    </source>
</evidence>
<dbReference type="Pfam" id="PF02347">
    <property type="entry name" value="GDC-P"/>
    <property type="match status" value="2"/>
</dbReference>
<evidence type="ECO:0000256" key="6">
    <source>
        <dbReference type="ARBA" id="ARBA00023002"/>
    </source>
</evidence>
<proteinExistence type="inferred from homology"/>
<dbReference type="GO" id="GO:0005829">
    <property type="term" value="C:cytosol"/>
    <property type="evidence" value="ECO:0007669"/>
    <property type="project" value="TreeGrafter"/>
</dbReference>
<dbReference type="GO" id="GO:0030170">
    <property type="term" value="F:pyridoxal phosphate binding"/>
    <property type="evidence" value="ECO:0007669"/>
    <property type="project" value="TreeGrafter"/>
</dbReference>
<dbReference type="eggNOG" id="COG1003">
    <property type="taxonomic scope" value="Bacteria"/>
</dbReference>
<dbReference type="Pfam" id="PF21478">
    <property type="entry name" value="GcvP2_C"/>
    <property type="match status" value="1"/>
</dbReference>
<evidence type="ECO:0000313" key="13">
    <source>
        <dbReference type="Proteomes" id="UP000000637"/>
    </source>
</evidence>
<comment type="subunit">
    <text evidence="4 8">The glycine cleavage system is composed of four proteins: P, T, L and H.</text>
</comment>
<feature type="modified residue" description="N6-(pyridoxal phosphate)lysine" evidence="8 9">
    <location>
        <position position="702"/>
    </location>
</feature>
<dbReference type="InterPro" id="IPR020581">
    <property type="entry name" value="GDC_P"/>
</dbReference>
<comment type="function">
    <text evidence="2 8">The glycine cleavage system catalyzes the degradation of glycine. The P protein binds the alpha-amino group of glycine through its pyridoxal phosphate cofactor; CO(2) is released and the remaining methylamine moiety is then transferred to the lipoamide cofactor of the H protein.</text>
</comment>
<evidence type="ECO:0000259" key="11">
    <source>
        <dbReference type="Pfam" id="PF21478"/>
    </source>
</evidence>
<comment type="catalytic activity">
    <reaction evidence="7 8">
        <text>N(6)-[(R)-lipoyl]-L-lysyl-[glycine-cleavage complex H protein] + glycine + H(+) = N(6)-[(R)-S(8)-aminomethyldihydrolipoyl]-L-lysyl-[glycine-cleavage complex H protein] + CO2</text>
        <dbReference type="Rhea" id="RHEA:24304"/>
        <dbReference type="Rhea" id="RHEA-COMP:10494"/>
        <dbReference type="Rhea" id="RHEA-COMP:10495"/>
        <dbReference type="ChEBI" id="CHEBI:15378"/>
        <dbReference type="ChEBI" id="CHEBI:16526"/>
        <dbReference type="ChEBI" id="CHEBI:57305"/>
        <dbReference type="ChEBI" id="CHEBI:83099"/>
        <dbReference type="ChEBI" id="CHEBI:83143"/>
        <dbReference type="EC" id="1.4.4.2"/>
    </reaction>
</comment>
<dbReference type="AlphaFoldDB" id="A1RBR7"/>
<dbReference type="EMBL" id="CP000474">
    <property type="protein sequence ID" value="ABM06747.1"/>
    <property type="molecule type" value="Genomic_DNA"/>
</dbReference>
<protein>
    <recommendedName>
        <fullName evidence="8">Glycine dehydrogenase (decarboxylating)</fullName>
        <ecNumber evidence="8">1.4.4.2</ecNumber>
    </recommendedName>
    <alternativeName>
        <fullName evidence="8">Glycine cleavage system P-protein</fullName>
    </alternativeName>
    <alternativeName>
        <fullName evidence="8">Glycine decarboxylase</fullName>
    </alternativeName>
    <alternativeName>
        <fullName evidence="8">Glycine dehydrogenase (aminomethyl-transferring)</fullName>
    </alternativeName>
</protein>
<dbReference type="SUPFAM" id="SSF53383">
    <property type="entry name" value="PLP-dependent transferases"/>
    <property type="match status" value="2"/>
</dbReference>
<dbReference type="PANTHER" id="PTHR11773">
    <property type="entry name" value="GLYCINE DEHYDROGENASE, DECARBOXYLATING"/>
    <property type="match status" value="1"/>
</dbReference>
<keyword evidence="13" id="KW-1185">Reference proteome</keyword>
<gene>
    <name evidence="8 12" type="primary">gcvP</name>
    <name evidence="12" type="ordered locus">AAur_4007</name>
</gene>
<dbReference type="eggNOG" id="COG0403">
    <property type="taxonomic scope" value="Bacteria"/>
</dbReference>
<dbReference type="EC" id="1.4.4.2" evidence="8"/>
<dbReference type="STRING" id="290340.AAur_4007"/>
<comment type="cofactor">
    <cofactor evidence="1 8 9">
        <name>pyridoxal 5'-phosphate</name>
        <dbReference type="ChEBI" id="CHEBI:597326"/>
    </cofactor>
</comment>
<dbReference type="CDD" id="cd00613">
    <property type="entry name" value="GDC-P"/>
    <property type="match status" value="1"/>
</dbReference>
<dbReference type="FunFam" id="3.40.640.10:FF:000005">
    <property type="entry name" value="Glycine dehydrogenase (decarboxylating), mitochondrial"/>
    <property type="match status" value="1"/>
</dbReference>
<evidence type="ECO:0000259" key="10">
    <source>
        <dbReference type="Pfam" id="PF02347"/>
    </source>
</evidence>
<dbReference type="Gene3D" id="3.90.1150.10">
    <property type="entry name" value="Aspartate Aminotransferase, domain 1"/>
    <property type="match status" value="2"/>
</dbReference>
<dbReference type="HAMAP" id="MF_00711">
    <property type="entry name" value="GcvP"/>
    <property type="match status" value="1"/>
</dbReference>
<evidence type="ECO:0000256" key="3">
    <source>
        <dbReference type="ARBA" id="ARBA00010756"/>
    </source>
</evidence>
<evidence type="ECO:0000256" key="9">
    <source>
        <dbReference type="PIRSR" id="PIRSR603437-50"/>
    </source>
</evidence>
<evidence type="ECO:0000256" key="7">
    <source>
        <dbReference type="ARBA" id="ARBA00049026"/>
    </source>
</evidence>
<evidence type="ECO:0000313" key="12">
    <source>
        <dbReference type="EMBL" id="ABM06747.1"/>
    </source>
</evidence>
<dbReference type="InterPro" id="IPR003437">
    <property type="entry name" value="GcvP"/>
</dbReference>
<evidence type="ECO:0000256" key="4">
    <source>
        <dbReference type="ARBA" id="ARBA00011690"/>
    </source>
</evidence>
<feature type="domain" description="Glycine cleavage system P-protein N-terminal" evidence="10">
    <location>
        <begin position="468"/>
        <end position="730"/>
    </location>
</feature>
<reference evidence="12 13" key="1">
    <citation type="journal article" date="2006" name="PLoS Genet.">
        <title>Secrets of soil survival revealed by the genome sequence of Arthrobacter aurescens TC1.</title>
        <authorList>
            <person name="Mongodin E.F."/>
            <person name="Shapir N."/>
            <person name="Daugherty S.C."/>
            <person name="DeBoy R.T."/>
            <person name="Emerson J.B."/>
            <person name="Shvartzbeyn A."/>
            <person name="Radune D."/>
            <person name="Vamathevan J."/>
            <person name="Riggs F."/>
            <person name="Grinberg V."/>
            <person name="Khouri H."/>
            <person name="Wackett L.P."/>
            <person name="Nelson K.E."/>
            <person name="Sadowsky M.J."/>
        </authorList>
    </citation>
    <scope>NUCLEOTIDE SEQUENCE [LARGE SCALE GENOMIC DNA]</scope>
    <source>
        <strain evidence="12 13">TC1</strain>
    </source>
</reference>
<dbReference type="InterPro" id="IPR015421">
    <property type="entry name" value="PyrdxlP-dep_Trfase_major"/>
</dbReference>
<dbReference type="PANTHER" id="PTHR11773:SF1">
    <property type="entry name" value="GLYCINE DEHYDROGENASE (DECARBOXYLATING), MITOCHONDRIAL"/>
    <property type="match status" value="1"/>
</dbReference>
<dbReference type="InterPro" id="IPR049315">
    <property type="entry name" value="GDC-P_N"/>
</dbReference>
<comment type="similarity">
    <text evidence="3 8">Belongs to the GcvP family.</text>
</comment>
<dbReference type="GO" id="GO:0005960">
    <property type="term" value="C:glycine cleavage complex"/>
    <property type="evidence" value="ECO:0007669"/>
    <property type="project" value="TreeGrafter"/>
</dbReference>
<evidence type="ECO:0000256" key="1">
    <source>
        <dbReference type="ARBA" id="ARBA00001933"/>
    </source>
</evidence>
<dbReference type="Proteomes" id="UP000000637">
    <property type="component" value="Chromosome"/>
</dbReference>
<dbReference type="FunFam" id="3.40.640.10:FF:000007">
    <property type="entry name" value="glycine dehydrogenase (Decarboxylating), mitochondrial"/>
    <property type="match status" value="1"/>
</dbReference>
<evidence type="ECO:0000256" key="5">
    <source>
        <dbReference type="ARBA" id="ARBA00022898"/>
    </source>
</evidence>
<feature type="domain" description="Glycine cleavage system P-protein N-terminal" evidence="10">
    <location>
        <begin position="16"/>
        <end position="441"/>
    </location>
</feature>
<dbReference type="Gene3D" id="3.40.640.10">
    <property type="entry name" value="Type I PLP-dependent aspartate aminotransferase-like (Major domain)"/>
    <property type="match status" value="2"/>
</dbReference>
<dbReference type="HOGENOM" id="CLU_004620_3_2_11"/>
<dbReference type="GO" id="GO:0016594">
    <property type="term" value="F:glycine binding"/>
    <property type="evidence" value="ECO:0007669"/>
    <property type="project" value="TreeGrafter"/>
</dbReference>
<organism evidence="12 13">
    <name type="scientific">Paenarthrobacter aurescens (strain TC1)</name>
    <dbReference type="NCBI Taxonomy" id="290340"/>
    <lineage>
        <taxon>Bacteria</taxon>
        <taxon>Bacillati</taxon>
        <taxon>Actinomycetota</taxon>
        <taxon>Actinomycetes</taxon>
        <taxon>Micrococcales</taxon>
        <taxon>Micrococcaceae</taxon>
        <taxon>Paenarthrobacter</taxon>
    </lineage>
</organism>
<dbReference type="NCBIfam" id="TIGR00461">
    <property type="entry name" value="gcvP"/>
    <property type="match status" value="1"/>
</dbReference>
<feature type="domain" description="Glycine dehydrogenase C-terminal" evidence="11">
    <location>
        <begin position="774"/>
        <end position="895"/>
    </location>
</feature>
<dbReference type="InterPro" id="IPR015424">
    <property type="entry name" value="PyrdxlP-dep_Trfase"/>
</dbReference>
<keyword evidence="5 8" id="KW-0663">Pyridoxal phosphate</keyword>
<dbReference type="KEGG" id="aau:AAur_4007"/>
<keyword evidence="6 8" id="KW-0560">Oxidoreductase</keyword>
<evidence type="ECO:0000256" key="2">
    <source>
        <dbReference type="ARBA" id="ARBA00003788"/>
    </source>
</evidence>
<dbReference type="InterPro" id="IPR015422">
    <property type="entry name" value="PyrdxlP-dep_Trfase_small"/>
</dbReference>
<sequence length="954" mass="101580">MEFLLTVQSTPTAFADRHIGARRQADVDTMLKAIGYDSVDGLVDVAIPDSIRQDTALKLQDALTEVQVLAELRKLASKNKTAVQMIGQGYYDTVTPPVIRRNILEAPAWYTAYTPYQPEISQGRLEALLNFQTMVQDLTGLPVANASLLDEATAVAEAVLLMRRANKNKTAKDGKTVLDSDLLPQTIAIVKGRAEALGFEVEIADLSAGLPDGDINGIVLQQPGVSGRVFDHSVVIADAKERGALVTVAADLLALTLITPPGEQGADIAVGTAQRFGVPLFFGGPHAAYMAVREGMERTLPGRIVGVSKDNAGVPAYRLALQTREQHIRREKATSNICTAQALLAIVASMYAVYHGPEGLKAIAETVHGHARTLAAALKKAGRELTSESFFDTLTVRVPGKADKVIGAAEARGINLRFIDADTVGVSIDETTTPEVLSAVAVAFGAGPVGDAAGFELPADVVRSSDFLQHPVFNTHRSETQLLRYIRRLSDRDLALDRTMIPLGSCTMKLNATAEMEAISWPEFASIHPFAPDHQTAGWRELIEDLEADLTEITGYDQVSIQPNAGSQGELAGLLAIRGYHLSRGDQQRTVCLIPASAHGTNAASAVLAGMKVVVVATAADGTIDHADLTAKIEANKDVLSCIMITYPSTHGVYDADVREVCDAIHAAGGQVYVDGANLNALVGLAQPGKFGGDVSHLNLHKTFCIPHGGGGPGVGPVAAKAHLAPFMPGDANKAAHEEGHGVAISASRYGSAGVLPISWAYVKLMGGQGLTDATKSALLAANYVASRLDEHFPVLYTGEGGLVAHECILDLRELTTRTGVTAEDVAKRLIDFGFHAPTLAFPVAGTLMVEPTESEDLAEIDRFIEAMITIRAEIEQVASGDFTLEKSPLRNAPHTAAAVVYSGWDRDYTREQAAFPVHHLKQDKYFPPVGRIDGAAGDRNLVCSCPPLEDFEN</sequence>
<dbReference type="InterPro" id="IPR049316">
    <property type="entry name" value="GDC-P_C"/>
</dbReference>
<dbReference type="GO" id="GO:0019464">
    <property type="term" value="P:glycine decarboxylation via glycine cleavage system"/>
    <property type="evidence" value="ECO:0007669"/>
    <property type="project" value="UniProtKB-UniRule"/>
</dbReference>
<accession>A1RBR7</accession>
<name>A1RBR7_PAEAT</name>